<feature type="chain" id="PRO_5005262679" description="Lipoprotein" evidence="1">
    <location>
        <begin position="23"/>
        <end position="101"/>
    </location>
</feature>
<protein>
    <recommendedName>
        <fullName evidence="4">Lipoprotein</fullName>
    </recommendedName>
</protein>
<dbReference type="EMBL" id="JWIZ01000031">
    <property type="protein sequence ID" value="KMK51513.1"/>
    <property type="molecule type" value="Genomic_DNA"/>
</dbReference>
<evidence type="ECO:0008006" key="4">
    <source>
        <dbReference type="Google" id="ProtNLM"/>
    </source>
</evidence>
<dbReference type="RefSeq" id="WP_047976850.1">
    <property type="nucleotide sequence ID" value="NZ_JWIZ01000031.1"/>
</dbReference>
<dbReference type="PATRIC" id="fig|67855.3.peg.1131"/>
<accession>A0A0J5P509</accession>
<evidence type="ECO:0000313" key="3">
    <source>
        <dbReference type="Proteomes" id="UP000036270"/>
    </source>
</evidence>
<gene>
    <name evidence="2" type="ORF">RO21_05780</name>
</gene>
<keyword evidence="1" id="KW-0732">Signal</keyword>
<proteinExistence type="predicted"/>
<comment type="caution">
    <text evidence="2">The sequence shown here is derived from an EMBL/GenBank/DDBJ whole genome shotgun (WGS) entry which is preliminary data.</text>
</comment>
<organism evidence="2 3">
    <name type="scientific">Muribacter muris</name>
    <dbReference type="NCBI Taxonomy" id="67855"/>
    <lineage>
        <taxon>Bacteria</taxon>
        <taxon>Pseudomonadati</taxon>
        <taxon>Pseudomonadota</taxon>
        <taxon>Gammaproteobacteria</taxon>
        <taxon>Pasteurellales</taxon>
        <taxon>Pasteurellaceae</taxon>
        <taxon>Muribacter</taxon>
    </lineage>
</organism>
<dbReference type="Proteomes" id="UP000036270">
    <property type="component" value="Unassembled WGS sequence"/>
</dbReference>
<evidence type="ECO:0000256" key="1">
    <source>
        <dbReference type="SAM" id="SignalP"/>
    </source>
</evidence>
<name>A0A0J5P509_9PAST</name>
<keyword evidence="3" id="KW-1185">Reference proteome</keyword>
<sequence length="101" mass="11236">MKKWLLLGTTALLAACSTPMQQSSVPLDTKAVADYQQRIHNAEAGKATADKVWELNQSDKRPKVVKVVVRPYPYASPSVYYGWGRNGYGHYSCVGIRLGYD</sequence>
<evidence type="ECO:0000313" key="2">
    <source>
        <dbReference type="EMBL" id="KMK51513.1"/>
    </source>
</evidence>
<feature type="signal peptide" evidence="1">
    <location>
        <begin position="1"/>
        <end position="22"/>
    </location>
</feature>
<reference evidence="2 3" key="1">
    <citation type="submission" date="2014-12" db="EMBL/GenBank/DDBJ databases">
        <title>Reclassification of Actinobacillus muris as Muribacter muris.</title>
        <authorList>
            <person name="Christensen H."/>
            <person name="Nicklas W."/>
            <person name="Bisgaard M."/>
        </authorList>
    </citation>
    <scope>NUCLEOTIDE SEQUENCE [LARGE SCALE GENOMIC DNA]</scope>
    <source>
        <strain evidence="2 3">Ackerman80-443D</strain>
    </source>
</reference>
<dbReference type="PROSITE" id="PS51257">
    <property type="entry name" value="PROKAR_LIPOPROTEIN"/>
    <property type="match status" value="1"/>
</dbReference>
<dbReference type="AlphaFoldDB" id="A0A0J5P509"/>